<name>A0A1B7KQC5_PARTM</name>
<gene>
    <name evidence="1" type="ORF">A7K69_09140</name>
</gene>
<protein>
    <submittedName>
        <fullName evidence="1">Uncharacterized protein</fullName>
    </submittedName>
</protein>
<sequence length="73" mass="8638">MRSFLRFGFEKDFPLGLFMEMPQNITCLWGDTRPSEPLQIVEGYTRDQMGRKQIHSDGPTMRTEFWFTVISMT</sequence>
<dbReference type="Proteomes" id="UP000078290">
    <property type="component" value="Unassembled WGS sequence"/>
</dbReference>
<reference evidence="2" key="1">
    <citation type="submission" date="2016-05" db="EMBL/GenBank/DDBJ databases">
        <authorList>
            <person name="Wang W."/>
            <person name="Zhu L."/>
        </authorList>
    </citation>
    <scope>NUCLEOTIDE SEQUENCE [LARGE SCALE GENOMIC DNA]</scope>
    <source>
        <strain evidence="2">W-2</strain>
    </source>
</reference>
<dbReference type="EMBL" id="LXMA01000034">
    <property type="protein sequence ID" value="OAT72293.1"/>
    <property type="molecule type" value="Genomic_DNA"/>
</dbReference>
<accession>A0A1B7KQC5</accession>
<proteinExistence type="predicted"/>
<evidence type="ECO:0000313" key="1">
    <source>
        <dbReference type="EMBL" id="OAT72293.1"/>
    </source>
</evidence>
<dbReference type="AlphaFoldDB" id="A0A1B7KQC5"/>
<comment type="caution">
    <text evidence="1">The sequence shown here is derived from an EMBL/GenBank/DDBJ whole genome shotgun (WGS) entry which is preliminary data.</text>
</comment>
<evidence type="ECO:0000313" key="2">
    <source>
        <dbReference type="Proteomes" id="UP000078290"/>
    </source>
</evidence>
<organism evidence="1 2">
    <name type="scientific">Parageobacillus thermoglucosidasius</name>
    <name type="common">Geobacillus thermoglucosidasius</name>
    <dbReference type="NCBI Taxonomy" id="1426"/>
    <lineage>
        <taxon>Bacteria</taxon>
        <taxon>Bacillati</taxon>
        <taxon>Bacillota</taxon>
        <taxon>Bacilli</taxon>
        <taxon>Bacillales</taxon>
        <taxon>Anoxybacillaceae</taxon>
        <taxon>Parageobacillus</taxon>
    </lineage>
</organism>